<sequence length="141" mass="15942">MLPNLSLSTLATLALGATAVLAWNVQQRQPNIVFILTDDQDEQLGSLDYMPYVQKHFVQQGTYYRKHFCTIAICCPSRVSLLTGQAAHNTNVTYVTPPHGGYPKFVSQGYNDKYLPVWLQDAGYNTYYTGKLFNSHSTENW</sequence>
<feature type="domain" description="Sulfatase N-terminal" evidence="6">
    <location>
        <begin position="30"/>
        <end position="137"/>
    </location>
</feature>
<reference evidence="7" key="1">
    <citation type="submission" date="2021-12" db="EMBL/GenBank/DDBJ databases">
        <title>Comparative genomics, transcriptomics and evolutionary studies reveal genomic signatures of adaptation to plant cell wall in hemibiotrophic fungi.</title>
        <authorList>
            <consortium name="DOE Joint Genome Institute"/>
            <person name="Baroncelli R."/>
            <person name="Diaz J.F."/>
            <person name="Benocci T."/>
            <person name="Peng M."/>
            <person name="Battaglia E."/>
            <person name="Haridas S."/>
            <person name="Andreopoulos W."/>
            <person name="Labutti K."/>
            <person name="Pangilinan J."/>
            <person name="Floch G.L."/>
            <person name="Makela M.R."/>
            <person name="Henrissat B."/>
            <person name="Grigoriev I.V."/>
            <person name="Crouch J.A."/>
            <person name="De Vries R.P."/>
            <person name="Sukno S.A."/>
            <person name="Thon M.R."/>
        </authorList>
    </citation>
    <scope>NUCLEOTIDE SEQUENCE</scope>
    <source>
        <strain evidence="7">CBS 112980</strain>
    </source>
</reference>
<evidence type="ECO:0000256" key="3">
    <source>
        <dbReference type="ARBA" id="ARBA00022801"/>
    </source>
</evidence>
<dbReference type="AlphaFoldDB" id="A0AAD8X886"/>
<evidence type="ECO:0000256" key="5">
    <source>
        <dbReference type="SAM" id="SignalP"/>
    </source>
</evidence>
<dbReference type="Gene3D" id="3.40.720.10">
    <property type="entry name" value="Alkaline Phosphatase, subunit A"/>
    <property type="match status" value="1"/>
</dbReference>
<gene>
    <name evidence="7" type="ORF">BDZ83DRAFT_685680</name>
</gene>
<dbReference type="InterPro" id="IPR000917">
    <property type="entry name" value="Sulfatase_N"/>
</dbReference>
<dbReference type="InterPro" id="IPR024607">
    <property type="entry name" value="Sulfatase_CS"/>
</dbReference>
<evidence type="ECO:0000256" key="4">
    <source>
        <dbReference type="ARBA" id="ARBA00023180"/>
    </source>
</evidence>
<comment type="caution">
    <text evidence="7">The sequence shown here is derived from an EMBL/GenBank/DDBJ whole genome shotgun (WGS) entry which is preliminary data.</text>
</comment>
<dbReference type="PROSITE" id="PS00523">
    <property type="entry name" value="SULFATASE_1"/>
    <property type="match status" value="1"/>
</dbReference>
<dbReference type="SUPFAM" id="SSF53649">
    <property type="entry name" value="Alkaline phosphatase-like"/>
    <property type="match status" value="1"/>
</dbReference>
<accession>A0AAD8X886</accession>
<dbReference type="RefSeq" id="XP_060357652.1">
    <property type="nucleotide sequence ID" value="XM_060511255.1"/>
</dbReference>
<proteinExistence type="inferred from homology"/>
<dbReference type="GO" id="GO:0005539">
    <property type="term" value="F:glycosaminoglycan binding"/>
    <property type="evidence" value="ECO:0007669"/>
    <property type="project" value="TreeGrafter"/>
</dbReference>
<dbReference type="InterPro" id="IPR017850">
    <property type="entry name" value="Alkaline_phosphatase_core_sf"/>
</dbReference>
<dbReference type="GeneID" id="85395154"/>
<evidence type="ECO:0000256" key="2">
    <source>
        <dbReference type="ARBA" id="ARBA00022729"/>
    </source>
</evidence>
<dbReference type="EMBL" id="JAHMHS010000239">
    <property type="protein sequence ID" value="KAK1705628.1"/>
    <property type="molecule type" value="Genomic_DNA"/>
</dbReference>
<keyword evidence="4" id="KW-0325">Glycoprotein</keyword>
<keyword evidence="2 5" id="KW-0732">Signal</keyword>
<evidence type="ECO:0000259" key="6">
    <source>
        <dbReference type="Pfam" id="PF00884"/>
    </source>
</evidence>
<name>A0AAD8X886_GLOAC</name>
<dbReference type="GO" id="GO:0008449">
    <property type="term" value="F:N-acetylglucosamine-6-sulfatase activity"/>
    <property type="evidence" value="ECO:0007669"/>
    <property type="project" value="TreeGrafter"/>
</dbReference>
<dbReference type="PANTHER" id="PTHR43108">
    <property type="entry name" value="N-ACETYLGLUCOSAMINE-6-SULFATASE FAMILY MEMBER"/>
    <property type="match status" value="1"/>
</dbReference>
<dbReference type="Proteomes" id="UP001244207">
    <property type="component" value="Unassembled WGS sequence"/>
</dbReference>
<comment type="similarity">
    <text evidence="1">Belongs to the sulfatase family.</text>
</comment>
<organism evidence="7 8">
    <name type="scientific">Glomerella acutata</name>
    <name type="common">Colletotrichum acutatum</name>
    <dbReference type="NCBI Taxonomy" id="27357"/>
    <lineage>
        <taxon>Eukaryota</taxon>
        <taxon>Fungi</taxon>
        <taxon>Dikarya</taxon>
        <taxon>Ascomycota</taxon>
        <taxon>Pezizomycotina</taxon>
        <taxon>Sordariomycetes</taxon>
        <taxon>Hypocreomycetidae</taxon>
        <taxon>Glomerellales</taxon>
        <taxon>Glomerellaceae</taxon>
        <taxon>Colletotrichum</taxon>
        <taxon>Colletotrichum acutatum species complex</taxon>
    </lineage>
</organism>
<dbReference type="Pfam" id="PF00884">
    <property type="entry name" value="Sulfatase"/>
    <property type="match status" value="1"/>
</dbReference>
<feature type="signal peptide" evidence="5">
    <location>
        <begin position="1"/>
        <end position="22"/>
    </location>
</feature>
<keyword evidence="3" id="KW-0378">Hydrolase</keyword>
<evidence type="ECO:0000313" key="8">
    <source>
        <dbReference type="Proteomes" id="UP001244207"/>
    </source>
</evidence>
<protein>
    <submittedName>
        <fullName evidence="7">Alkaline-phosphatase-like protein</fullName>
    </submittedName>
</protein>
<keyword evidence="8" id="KW-1185">Reference proteome</keyword>
<feature type="non-terminal residue" evidence="7">
    <location>
        <position position="1"/>
    </location>
</feature>
<dbReference type="PANTHER" id="PTHR43108:SF8">
    <property type="entry name" value="SD21168P"/>
    <property type="match status" value="1"/>
</dbReference>
<feature type="chain" id="PRO_5042241106" evidence="5">
    <location>
        <begin position="23"/>
        <end position="141"/>
    </location>
</feature>
<evidence type="ECO:0000313" key="7">
    <source>
        <dbReference type="EMBL" id="KAK1705628.1"/>
    </source>
</evidence>
<evidence type="ECO:0000256" key="1">
    <source>
        <dbReference type="ARBA" id="ARBA00008779"/>
    </source>
</evidence>